<evidence type="ECO:0000313" key="4">
    <source>
        <dbReference type="Proteomes" id="UP000592294"/>
    </source>
</evidence>
<evidence type="ECO:0000256" key="1">
    <source>
        <dbReference type="ARBA" id="ARBA00023004"/>
    </source>
</evidence>
<dbReference type="PANTHER" id="PTHR43151:SF1">
    <property type="entry name" value="SSR2333 PROTEIN"/>
    <property type="match status" value="1"/>
</dbReference>
<dbReference type="PANTHER" id="PTHR43151">
    <property type="entry name" value="FEOA FAMILY PROTEIN"/>
    <property type="match status" value="1"/>
</dbReference>
<dbReference type="EMBL" id="JABZEO010000005">
    <property type="protein sequence ID" value="NVZ09426.1"/>
    <property type="molecule type" value="Genomic_DNA"/>
</dbReference>
<dbReference type="AlphaFoldDB" id="A0A850RAQ8"/>
<keyword evidence="4" id="KW-1185">Reference proteome</keyword>
<dbReference type="RefSeq" id="WP_176976184.1">
    <property type="nucleotide sequence ID" value="NZ_JABZEO010000005.1"/>
</dbReference>
<proteinExistence type="predicted"/>
<dbReference type="Proteomes" id="UP000592294">
    <property type="component" value="Unassembled WGS sequence"/>
</dbReference>
<dbReference type="Gene3D" id="2.30.30.90">
    <property type="match status" value="1"/>
</dbReference>
<protein>
    <submittedName>
        <fullName evidence="3">Ferrous iron transport protein A</fullName>
    </submittedName>
</protein>
<evidence type="ECO:0000313" key="3">
    <source>
        <dbReference type="EMBL" id="NVZ09426.1"/>
    </source>
</evidence>
<accession>A0A850RAQ8</accession>
<dbReference type="InterPro" id="IPR053184">
    <property type="entry name" value="FeoA-like"/>
</dbReference>
<organism evidence="3 4">
    <name type="scientific">Allochromatium humboldtianum</name>
    <dbReference type="NCBI Taxonomy" id="504901"/>
    <lineage>
        <taxon>Bacteria</taxon>
        <taxon>Pseudomonadati</taxon>
        <taxon>Pseudomonadota</taxon>
        <taxon>Gammaproteobacteria</taxon>
        <taxon>Chromatiales</taxon>
        <taxon>Chromatiaceae</taxon>
        <taxon>Allochromatium</taxon>
    </lineage>
</organism>
<dbReference type="GO" id="GO:0046914">
    <property type="term" value="F:transition metal ion binding"/>
    <property type="evidence" value="ECO:0007669"/>
    <property type="project" value="InterPro"/>
</dbReference>
<sequence length="107" mass="11246">MNLALSLHPGDIGDSFPPAARVDRCKDQPAVKTFPLAMAGEGERVRIRTLQGGKGLARRLTELGLNPGTEVRIVARQGCGLVVARGETRLALGCGMAVKILVEAIDG</sequence>
<comment type="caution">
    <text evidence="3">The sequence shown here is derived from an EMBL/GenBank/DDBJ whole genome shotgun (WGS) entry which is preliminary data.</text>
</comment>
<keyword evidence="1" id="KW-0408">Iron</keyword>
<name>A0A850RAQ8_9GAMM</name>
<gene>
    <name evidence="3" type="ORF">HW932_09140</name>
</gene>
<dbReference type="InterPro" id="IPR008988">
    <property type="entry name" value="Transcriptional_repressor_C"/>
</dbReference>
<dbReference type="InterPro" id="IPR007167">
    <property type="entry name" value="Fe-transptr_FeoA-like"/>
</dbReference>
<feature type="domain" description="Ferrous iron transporter FeoA-like" evidence="2">
    <location>
        <begin position="34"/>
        <end position="104"/>
    </location>
</feature>
<dbReference type="SUPFAM" id="SSF50037">
    <property type="entry name" value="C-terminal domain of transcriptional repressors"/>
    <property type="match status" value="1"/>
</dbReference>
<dbReference type="InterPro" id="IPR038157">
    <property type="entry name" value="FeoA_core_dom"/>
</dbReference>
<dbReference type="Pfam" id="PF04023">
    <property type="entry name" value="FeoA"/>
    <property type="match status" value="1"/>
</dbReference>
<evidence type="ECO:0000259" key="2">
    <source>
        <dbReference type="SMART" id="SM00899"/>
    </source>
</evidence>
<reference evidence="3 4" key="1">
    <citation type="submission" date="2020-06" db="EMBL/GenBank/DDBJ databases">
        <title>Whole-genome sequence of Allochromatium humboldtianum DSM 21881, type strain.</title>
        <authorList>
            <person name="Kyndt J.A."/>
            <person name="Meyer T.E."/>
        </authorList>
    </citation>
    <scope>NUCLEOTIDE SEQUENCE [LARGE SCALE GENOMIC DNA]</scope>
    <source>
        <strain evidence="3 4">DSM 21881</strain>
    </source>
</reference>
<dbReference type="SMART" id="SM00899">
    <property type="entry name" value="FeoA"/>
    <property type="match status" value="1"/>
</dbReference>